<organism evidence="5 6">
    <name type="scientific">Pseudoduganella albidiflava</name>
    <dbReference type="NCBI Taxonomy" id="321983"/>
    <lineage>
        <taxon>Bacteria</taxon>
        <taxon>Pseudomonadati</taxon>
        <taxon>Pseudomonadota</taxon>
        <taxon>Betaproteobacteria</taxon>
        <taxon>Burkholderiales</taxon>
        <taxon>Oxalobacteraceae</taxon>
        <taxon>Telluria group</taxon>
        <taxon>Pseudoduganella</taxon>
    </lineage>
</organism>
<dbReference type="Pfam" id="PF00501">
    <property type="entry name" value="AMP-binding"/>
    <property type="match status" value="1"/>
</dbReference>
<dbReference type="PANTHER" id="PTHR43352:SF1">
    <property type="entry name" value="ANTHRANILATE--COA LIGASE"/>
    <property type="match status" value="1"/>
</dbReference>
<gene>
    <name evidence="5" type="ORF">GCM10007387_46160</name>
</gene>
<dbReference type="Proteomes" id="UP000628442">
    <property type="component" value="Unassembled WGS sequence"/>
</dbReference>
<dbReference type="InterPro" id="IPR042099">
    <property type="entry name" value="ANL_N_sf"/>
</dbReference>
<feature type="domain" description="AMP-binding enzyme C-terminal" evidence="4">
    <location>
        <begin position="461"/>
        <end position="539"/>
    </location>
</feature>
<feature type="domain" description="AMP-dependent synthetase/ligase" evidence="3">
    <location>
        <begin position="64"/>
        <end position="407"/>
    </location>
</feature>
<dbReference type="InterPro" id="IPR025110">
    <property type="entry name" value="AMP-bd_C"/>
</dbReference>
<dbReference type="GO" id="GO:0005524">
    <property type="term" value="F:ATP binding"/>
    <property type="evidence" value="ECO:0007669"/>
    <property type="project" value="InterPro"/>
</dbReference>
<evidence type="ECO:0000256" key="2">
    <source>
        <dbReference type="SAM" id="MobiDB-lite"/>
    </source>
</evidence>
<protein>
    <submittedName>
        <fullName evidence="5">2-aminobenzoate-CoA ligase</fullName>
    </submittedName>
</protein>
<dbReference type="PANTHER" id="PTHR43352">
    <property type="entry name" value="ACETYL-COA SYNTHETASE"/>
    <property type="match status" value="1"/>
</dbReference>
<dbReference type="InterPro" id="IPR000873">
    <property type="entry name" value="AMP-dep_synth/lig_dom"/>
</dbReference>
<dbReference type="Gene3D" id="3.30.300.30">
    <property type="match status" value="1"/>
</dbReference>
<dbReference type="InterPro" id="IPR011957">
    <property type="entry name" value="Benz_CoA_lig"/>
</dbReference>
<dbReference type="PROSITE" id="PS00455">
    <property type="entry name" value="AMP_BINDING"/>
    <property type="match status" value="1"/>
</dbReference>
<name>A0AA87Y205_9BURK</name>
<dbReference type="Gene3D" id="3.40.50.12780">
    <property type="entry name" value="N-terminal domain of ligase-like"/>
    <property type="match status" value="1"/>
</dbReference>
<dbReference type="SUPFAM" id="SSF56801">
    <property type="entry name" value="Acetyl-CoA synthetase-like"/>
    <property type="match status" value="1"/>
</dbReference>
<evidence type="ECO:0000313" key="6">
    <source>
        <dbReference type="Proteomes" id="UP000628442"/>
    </source>
</evidence>
<dbReference type="GO" id="GO:0044550">
    <property type="term" value="P:secondary metabolite biosynthetic process"/>
    <property type="evidence" value="ECO:0007669"/>
    <property type="project" value="TreeGrafter"/>
</dbReference>
<keyword evidence="1 5" id="KW-0436">Ligase</keyword>
<dbReference type="InterPro" id="IPR020845">
    <property type="entry name" value="AMP-binding_CS"/>
</dbReference>
<comment type="caution">
    <text evidence="5">The sequence shown here is derived from an EMBL/GenBank/DDBJ whole genome shotgun (WGS) entry which is preliminary data.</text>
</comment>
<reference evidence="5" key="1">
    <citation type="journal article" date="2014" name="Int. J. Syst. Evol. Microbiol.">
        <title>Complete genome sequence of Corynebacterium casei LMG S-19264T (=DSM 44701T), isolated from a smear-ripened cheese.</title>
        <authorList>
            <consortium name="US DOE Joint Genome Institute (JGI-PGF)"/>
            <person name="Walter F."/>
            <person name="Albersmeier A."/>
            <person name="Kalinowski J."/>
            <person name="Ruckert C."/>
        </authorList>
    </citation>
    <scope>NUCLEOTIDE SEQUENCE</scope>
    <source>
        <strain evidence="5">KCTC 12343</strain>
    </source>
</reference>
<evidence type="ECO:0000313" key="5">
    <source>
        <dbReference type="EMBL" id="GGY58417.1"/>
    </source>
</evidence>
<evidence type="ECO:0000259" key="4">
    <source>
        <dbReference type="Pfam" id="PF13193"/>
    </source>
</evidence>
<dbReference type="Pfam" id="PF13193">
    <property type="entry name" value="AMP-binding_C"/>
    <property type="match status" value="1"/>
</dbReference>
<evidence type="ECO:0000259" key="3">
    <source>
        <dbReference type="Pfam" id="PF00501"/>
    </source>
</evidence>
<evidence type="ECO:0000256" key="1">
    <source>
        <dbReference type="ARBA" id="ARBA00022598"/>
    </source>
</evidence>
<dbReference type="InterPro" id="IPR045851">
    <property type="entry name" value="AMP-bd_C_sf"/>
</dbReference>
<dbReference type="NCBIfam" id="TIGR02262">
    <property type="entry name" value="benz_CoA_lig"/>
    <property type="match status" value="1"/>
</dbReference>
<sequence length="548" mass="58786">MASPTINHKAIMDHSTQGTASAHADPFARAHLPPAGLWPELVFDLPELHYPPRLNCVAELLDRHVAAGDGARVALYGEHEQWTYAQLQERVDRIAQVLRGPIGLVPGNRVLLRGTNTPLMAAALLAVLKAGLVAVPTMPLLRTRELATIAAKARVDAVLCAAALRADLDAVPDLPRVVHFGTPDGALEALMAEAPATFEACDTAADDVCLISFTSGTTGVPKGTMHFHRDVLAICDCFPRHTLRTRPEDVFIGTPPLAFTFGLGGLLLFPLRVGACAVLLEKPTPDTLLQAIGRYRATVCFTAPTSYRQMAALAAGHDLSSLRETVSAGEALPVATREAWQRATGLAMIDGIGSTEMLHIFISAAGAEVRPGATGKPVPGYRACVLDAQGRPVGPGVVGRLAVKGPTGCRYLDDARQRDYVCNGWNLTGDAYEMDADGYFYYRSRTDDMIVSAGYNIAGPEVEDALLRHPAVAECGVVGRADDERGQVVEAHVVLRQGFAATPELAAALQEFVKGEIAPYKYPRRVVFAATLPRTETGKLQRFRLRQP</sequence>
<accession>A0AA87Y205</accession>
<dbReference type="AlphaFoldDB" id="A0AA87Y205"/>
<proteinExistence type="predicted"/>
<dbReference type="EMBL" id="BMWV01000012">
    <property type="protein sequence ID" value="GGY58417.1"/>
    <property type="molecule type" value="Genomic_DNA"/>
</dbReference>
<feature type="region of interest" description="Disordered" evidence="2">
    <location>
        <begin position="1"/>
        <end position="23"/>
    </location>
</feature>
<dbReference type="GO" id="GO:0016405">
    <property type="term" value="F:CoA-ligase activity"/>
    <property type="evidence" value="ECO:0007669"/>
    <property type="project" value="InterPro"/>
</dbReference>
<dbReference type="GO" id="GO:0016878">
    <property type="term" value="F:acid-thiol ligase activity"/>
    <property type="evidence" value="ECO:0007669"/>
    <property type="project" value="TreeGrafter"/>
</dbReference>
<reference evidence="5" key="2">
    <citation type="submission" date="2022-12" db="EMBL/GenBank/DDBJ databases">
        <authorList>
            <person name="Sun Q."/>
            <person name="Kim S."/>
        </authorList>
    </citation>
    <scope>NUCLEOTIDE SEQUENCE</scope>
    <source>
        <strain evidence="5">KCTC 12343</strain>
    </source>
</reference>